<comment type="caution">
    <text evidence="1">The sequence shown here is derived from an EMBL/GenBank/DDBJ whole genome shotgun (WGS) entry which is preliminary data.</text>
</comment>
<name>A0ABD4Z5F9_9CREN</name>
<dbReference type="Gene3D" id="3.10.310.30">
    <property type="match status" value="1"/>
</dbReference>
<dbReference type="Proteomes" id="UP001529235">
    <property type="component" value="Unassembled WGS sequence"/>
</dbReference>
<evidence type="ECO:0008006" key="3">
    <source>
        <dbReference type="Google" id="ProtNLM"/>
    </source>
</evidence>
<reference evidence="1 2" key="1">
    <citation type="submission" date="2023-05" db="EMBL/GenBank/DDBJ databases">
        <title>A new hyperthermophilic archaea 'Ignisphaera cupida' sp. nov. and description of the family 'Ignisphaeraceae' fam. nov.</title>
        <authorList>
            <person name="Podosokorskaya O.A."/>
            <person name="Elcheninov A.G."/>
            <person name="Klukina A."/>
            <person name="Merkel A.Y."/>
        </authorList>
    </citation>
    <scope>NUCLEOTIDE SEQUENCE [LARGE SCALE GENOMIC DNA]</scope>
    <source>
        <strain evidence="1 2">4213-co</strain>
    </source>
</reference>
<dbReference type="AlphaFoldDB" id="A0ABD4Z5F9"/>
<dbReference type="RefSeq" id="WP_285273365.1">
    <property type="nucleotide sequence ID" value="NZ_JASNVW010000001.1"/>
</dbReference>
<evidence type="ECO:0000313" key="2">
    <source>
        <dbReference type="Proteomes" id="UP001529235"/>
    </source>
</evidence>
<dbReference type="PANTHER" id="PTHR30255:SF2">
    <property type="entry name" value="SINGLE-STRANDED-DNA-SPECIFIC EXONUCLEASE RECJ"/>
    <property type="match status" value="1"/>
</dbReference>
<protein>
    <recommendedName>
        <fullName evidence="3">DHH family phosphoesterase</fullName>
    </recommendedName>
</protein>
<sequence length="331" mass="37920">MTVRAVVIYHGDCDGVISAGLYIRHFLLDYVPNNIMLKFSHPWRLNEDLEKSIKNLNTIEILILLDLAIGVNIANKLREIVKRNPSINIVIVDHHLSSTSVLKELQELSPRIKVLWNKVQSTPEVLAINVIRNLNEFEQVLIKVANVCEGGSTNEQHVREIADKIKLVLAVEPTNEQLIRGAVEAIVKGIEFWNSREFNEKYSKAKWLLHTLLKRIEERVENVCNWNIAIFRAAESIIYAGLFGIASSEFIKKIRQNMLIIREEREKIVLTVRTTNDQALEFCKLFSSKYANIAHITYGGHKEAASMTIKIDKSLDDFATIVKNFIREKFC</sequence>
<dbReference type="EMBL" id="JASNVW010000001">
    <property type="protein sequence ID" value="MDK6028400.1"/>
    <property type="molecule type" value="Genomic_DNA"/>
</dbReference>
<gene>
    <name evidence="1" type="ORF">QPL79_03360</name>
</gene>
<accession>A0ABD4Z5F9</accession>
<dbReference type="SUPFAM" id="SSF64182">
    <property type="entry name" value="DHH phosphoesterases"/>
    <property type="match status" value="1"/>
</dbReference>
<dbReference type="InterPro" id="IPR051673">
    <property type="entry name" value="SSDNA_exonuclease_RecJ"/>
</dbReference>
<keyword evidence="2" id="KW-1185">Reference proteome</keyword>
<dbReference type="PANTHER" id="PTHR30255">
    <property type="entry name" value="SINGLE-STRANDED-DNA-SPECIFIC EXONUCLEASE RECJ"/>
    <property type="match status" value="1"/>
</dbReference>
<organism evidence="1 2">
    <name type="scientific">Ignisphaera cupida</name>
    <dbReference type="NCBI Taxonomy" id="3050454"/>
    <lineage>
        <taxon>Archaea</taxon>
        <taxon>Thermoproteota</taxon>
        <taxon>Thermoprotei</taxon>
        <taxon>Desulfurococcales</taxon>
        <taxon>Desulfurococcaceae</taxon>
        <taxon>Ignisphaera</taxon>
    </lineage>
</organism>
<proteinExistence type="predicted"/>
<evidence type="ECO:0000313" key="1">
    <source>
        <dbReference type="EMBL" id="MDK6028400.1"/>
    </source>
</evidence>
<dbReference type="InterPro" id="IPR038763">
    <property type="entry name" value="DHH_sf"/>
</dbReference>